<protein>
    <recommendedName>
        <fullName evidence="4">Copper transport protein</fullName>
    </recommendedName>
</protein>
<proteinExistence type="inferred from homology"/>
<dbReference type="Pfam" id="PF04145">
    <property type="entry name" value="Ctr"/>
    <property type="match status" value="1"/>
</dbReference>
<evidence type="ECO:0000256" key="4">
    <source>
        <dbReference type="RuleBase" id="RU367022"/>
    </source>
</evidence>
<evidence type="ECO:0000256" key="2">
    <source>
        <dbReference type="ARBA" id="ARBA00022989"/>
    </source>
</evidence>
<feature type="transmembrane region" description="Helical" evidence="4">
    <location>
        <begin position="57"/>
        <end position="77"/>
    </location>
</feature>
<dbReference type="GO" id="GO:0005375">
    <property type="term" value="F:copper ion transmembrane transporter activity"/>
    <property type="evidence" value="ECO:0007669"/>
    <property type="project" value="UniProtKB-UniRule"/>
</dbReference>
<dbReference type="PANTHER" id="PTHR12483:SF115">
    <property type="entry name" value="COPPER TRANSPORT PROTEIN"/>
    <property type="match status" value="1"/>
</dbReference>
<evidence type="ECO:0000256" key="3">
    <source>
        <dbReference type="ARBA" id="ARBA00023136"/>
    </source>
</evidence>
<reference evidence="6" key="1">
    <citation type="submission" date="2022-11" db="UniProtKB">
        <authorList>
            <consortium name="WormBaseParasite"/>
        </authorList>
    </citation>
    <scope>IDENTIFICATION</scope>
</reference>
<sequence>MDHSMHHGHHDEAMPMDMEMKMDMKNCSGCDMGGMSMSFHFGVKEVVLFDFWKINTVWGLLISCAIIFLACLLYEALKWFRVKLAIRHRQAMASSAQGSLNPSTTELIPYRFRMEDYMNMARFIQTLLYGVQMIIAYLLMLVFMTYNVWLCIAVIVGEAVGYFLFSGSPRYEEAVSDCCG</sequence>
<keyword evidence="4" id="KW-0187">Copper transport</keyword>
<comment type="subcellular location">
    <subcellularLocation>
        <location evidence="4">Membrane</location>
        <topology evidence="4">Multi-pass membrane protein</topology>
    </subcellularLocation>
</comment>
<dbReference type="PANTHER" id="PTHR12483">
    <property type="entry name" value="SOLUTE CARRIER FAMILY 31 COPPER TRANSPORTERS"/>
    <property type="match status" value="1"/>
</dbReference>
<dbReference type="InterPro" id="IPR007274">
    <property type="entry name" value="Cop_transporter"/>
</dbReference>
<dbReference type="Proteomes" id="UP000887566">
    <property type="component" value="Unplaced"/>
</dbReference>
<comment type="similarity">
    <text evidence="4">Belongs to the copper transporter (Ctr) (TC 1.A.56) family. SLC31A subfamily.</text>
</comment>
<keyword evidence="4" id="KW-0186">Copper</keyword>
<evidence type="ECO:0000256" key="1">
    <source>
        <dbReference type="ARBA" id="ARBA00022692"/>
    </source>
</evidence>
<evidence type="ECO:0000313" key="5">
    <source>
        <dbReference type="Proteomes" id="UP000887566"/>
    </source>
</evidence>
<keyword evidence="1 4" id="KW-0812">Transmembrane</keyword>
<dbReference type="WBParaSite" id="PSAMB.scaffold7526size7508.g30177.t1">
    <property type="protein sequence ID" value="PSAMB.scaffold7526size7508.g30177.t1"/>
    <property type="gene ID" value="PSAMB.scaffold7526size7508.g30177"/>
</dbReference>
<dbReference type="AlphaFoldDB" id="A0A914XDA6"/>
<keyword evidence="4" id="KW-0813">Transport</keyword>
<evidence type="ECO:0000313" key="6">
    <source>
        <dbReference type="WBParaSite" id="PSAMB.scaffold7526size7508.g30177.t1"/>
    </source>
</evidence>
<dbReference type="GO" id="GO:0016020">
    <property type="term" value="C:membrane"/>
    <property type="evidence" value="ECO:0007669"/>
    <property type="project" value="UniProtKB-SubCell"/>
</dbReference>
<keyword evidence="2 4" id="KW-1133">Transmembrane helix</keyword>
<organism evidence="5 6">
    <name type="scientific">Plectus sambesii</name>
    <dbReference type="NCBI Taxonomy" id="2011161"/>
    <lineage>
        <taxon>Eukaryota</taxon>
        <taxon>Metazoa</taxon>
        <taxon>Ecdysozoa</taxon>
        <taxon>Nematoda</taxon>
        <taxon>Chromadorea</taxon>
        <taxon>Plectida</taxon>
        <taxon>Plectina</taxon>
        <taxon>Plectoidea</taxon>
        <taxon>Plectidae</taxon>
        <taxon>Plectus</taxon>
    </lineage>
</organism>
<keyword evidence="3 4" id="KW-0472">Membrane</keyword>
<keyword evidence="5" id="KW-1185">Reference proteome</keyword>
<accession>A0A914XDA6</accession>
<keyword evidence="4" id="KW-0406">Ion transport</keyword>
<name>A0A914XDA6_9BILA</name>